<accession>A0A1X7UXW8</accession>
<gene>
    <name evidence="6" type="primary">100631531</name>
</gene>
<dbReference type="Proteomes" id="UP000007879">
    <property type="component" value="Unassembled WGS sequence"/>
</dbReference>
<dbReference type="CDD" id="cd00371">
    <property type="entry name" value="HMA"/>
    <property type="match status" value="1"/>
</dbReference>
<dbReference type="InterPro" id="IPR001424">
    <property type="entry name" value="SOD_Cu_Zn_dom"/>
</dbReference>
<comment type="cofactor">
    <cofactor evidence="1">
        <name>Cu(2+)</name>
        <dbReference type="ChEBI" id="CHEBI:29036"/>
    </cofactor>
</comment>
<evidence type="ECO:0000256" key="2">
    <source>
        <dbReference type="ARBA" id="ARBA00025798"/>
    </source>
</evidence>
<protein>
    <recommendedName>
        <fullName evidence="3">Superoxide dismutase copper chaperone</fullName>
    </recommendedName>
</protein>
<feature type="domain" description="Superoxide dismutase copper/zinc binding" evidence="4">
    <location>
        <begin position="93"/>
        <end position="200"/>
    </location>
</feature>
<dbReference type="InterPro" id="IPR024134">
    <property type="entry name" value="SOD_Cu/Zn_/chaperone"/>
</dbReference>
<evidence type="ECO:0000259" key="5">
    <source>
        <dbReference type="Pfam" id="PF00403"/>
    </source>
</evidence>
<proteinExistence type="inferred from homology"/>
<dbReference type="Pfam" id="PF00403">
    <property type="entry name" value="HMA"/>
    <property type="match status" value="1"/>
</dbReference>
<reference evidence="7" key="1">
    <citation type="journal article" date="2010" name="Nature">
        <title>The Amphimedon queenslandica genome and the evolution of animal complexity.</title>
        <authorList>
            <person name="Srivastava M."/>
            <person name="Simakov O."/>
            <person name="Chapman J."/>
            <person name="Fahey B."/>
            <person name="Gauthier M.E."/>
            <person name="Mitros T."/>
            <person name="Richards G.S."/>
            <person name="Conaco C."/>
            <person name="Dacre M."/>
            <person name="Hellsten U."/>
            <person name="Larroux C."/>
            <person name="Putnam N.H."/>
            <person name="Stanke M."/>
            <person name="Adamska M."/>
            <person name="Darling A."/>
            <person name="Degnan S.M."/>
            <person name="Oakley T.H."/>
            <person name="Plachetzki D.C."/>
            <person name="Zhai Y."/>
            <person name="Adamski M."/>
            <person name="Calcino A."/>
            <person name="Cummins S.F."/>
            <person name="Goodstein D.M."/>
            <person name="Harris C."/>
            <person name="Jackson D.J."/>
            <person name="Leys S.P."/>
            <person name="Shu S."/>
            <person name="Woodcroft B.J."/>
            <person name="Vervoort M."/>
            <person name="Kosik K.S."/>
            <person name="Manning G."/>
            <person name="Degnan B.M."/>
            <person name="Rokhsar D.S."/>
        </authorList>
    </citation>
    <scope>NUCLEOTIDE SEQUENCE [LARGE SCALE GENOMIC DNA]</scope>
</reference>
<dbReference type="InParanoid" id="A0A1X7UXW8"/>
<dbReference type="InterPro" id="IPR036423">
    <property type="entry name" value="SOD-like_Cu/Zn_dom_sf"/>
</dbReference>
<keyword evidence="7" id="KW-1185">Reference proteome</keyword>
<dbReference type="SUPFAM" id="SSF49329">
    <property type="entry name" value="Cu,Zn superoxide dismutase-like"/>
    <property type="match status" value="1"/>
</dbReference>
<dbReference type="EnsemblMetazoa" id="Aqu2.1.32608_001">
    <property type="protein sequence ID" value="Aqu2.1.32608_001"/>
    <property type="gene ID" value="Aqu2.1.32608"/>
</dbReference>
<organism evidence="6">
    <name type="scientific">Amphimedon queenslandica</name>
    <name type="common">Sponge</name>
    <dbReference type="NCBI Taxonomy" id="400682"/>
    <lineage>
        <taxon>Eukaryota</taxon>
        <taxon>Metazoa</taxon>
        <taxon>Porifera</taxon>
        <taxon>Demospongiae</taxon>
        <taxon>Heteroscleromorpha</taxon>
        <taxon>Haplosclerida</taxon>
        <taxon>Niphatidae</taxon>
        <taxon>Amphimedon</taxon>
    </lineage>
</organism>
<comment type="similarity">
    <text evidence="2">In the C-terminal section; belongs to the Cu-Zn superoxide dismutase family.</text>
</comment>
<dbReference type="SUPFAM" id="SSF55008">
    <property type="entry name" value="HMA, heavy metal-associated domain"/>
    <property type="match status" value="1"/>
</dbReference>
<dbReference type="GO" id="GO:0006801">
    <property type="term" value="P:superoxide metabolic process"/>
    <property type="evidence" value="ECO:0007669"/>
    <property type="project" value="InterPro"/>
</dbReference>
<name>A0A1X7UXW8_AMPQE</name>
<sequence length="245" mass="26197">MADTKMEFAVQMTCKSCEEAVKAALNVPGINSVYVDVPNEVVIVETSLPSSNVHKLLESTGKLIVFRGFGGQEQAPTSHQGAAVVVMKGSGPVNGLLRMVQVSSNECVIEGTIDGLTPNKEHLLKIHDHGDLSNGCESCGDVYNVMMSKNGKSVSHSLPPVGDIAALQSDGSGRISFQTKSERVKVYDVIGRSMILHSSIPSVYGTRRLMCGIIARSAGLFQNTKKVCTCDGVTIWDEAASQRQK</sequence>
<dbReference type="EnsemblMetazoa" id="XM_003386422.3">
    <property type="protein sequence ID" value="XP_003386470.2"/>
    <property type="gene ID" value="LOC100631531"/>
</dbReference>
<evidence type="ECO:0000256" key="1">
    <source>
        <dbReference type="ARBA" id="ARBA00001973"/>
    </source>
</evidence>
<evidence type="ECO:0000259" key="4">
    <source>
        <dbReference type="Pfam" id="PF00080"/>
    </source>
</evidence>
<feature type="domain" description="HMA" evidence="5">
    <location>
        <begin position="8"/>
        <end position="62"/>
    </location>
</feature>
<dbReference type="GO" id="GO:0005507">
    <property type="term" value="F:copper ion binding"/>
    <property type="evidence" value="ECO:0007669"/>
    <property type="project" value="InterPro"/>
</dbReference>
<reference evidence="6" key="2">
    <citation type="submission" date="2017-05" db="UniProtKB">
        <authorList>
            <consortium name="EnsemblMetazoa"/>
        </authorList>
    </citation>
    <scope>IDENTIFICATION</scope>
</reference>
<dbReference type="PANTHER" id="PTHR10003">
    <property type="entry name" value="SUPEROXIDE DISMUTASE CU-ZN -RELATED"/>
    <property type="match status" value="1"/>
</dbReference>
<evidence type="ECO:0000256" key="3">
    <source>
        <dbReference type="ARBA" id="ARBA00032899"/>
    </source>
</evidence>
<evidence type="ECO:0000313" key="6">
    <source>
        <dbReference type="EnsemblMetazoa" id="Aqu2.1.32608_001"/>
    </source>
</evidence>
<dbReference type="Pfam" id="PF00080">
    <property type="entry name" value="Sod_Cu"/>
    <property type="match status" value="1"/>
</dbReference>
<dbReference type="eggNOG" id="KOG4656">
    <property type="taxonomic scope" value="Eukaryota"/>
</dbReference>
<evidence type="ECO:0000313" key="7">
    <source>
        <dbReference type="Proteomes" id="UP000007879"/>
    </source>
</evidence>
<dbReference type="STRING" id="400682.A0A1X7UXW8"/>
<dbReference type="InterPro" id="IPR006121">
    <property type="entry name" value="HMA_dom"/>
</dbReference>
<dbReference type="AlphaFoldDB" id="A0A1X7UXW8"/>
<dbReference type="InterPro" id="IPR036163">
    <property type="entry name" value="HMA_dom_sf"/>
</dbReference>
<dbReference type="Gene3D" id="2.60.40.200">
    <property type="entry name" value="Superoxide dismutase, copper/zinc binding domain"/>
    <property type="match status" value="1"/>
</dbReference>
<dbReference type="Gene3D" id="3.30.70.100">
    <property type="match status" value="1"/>
</dbReference>
<dbReference type="KEGG" id="aqu:100631531"/>
<dbReference type="OrthoDB" id="666972at2759"/>